<organism evidence="2 3">
    <name type="scientific">Desulfacinum infernum DSM 9756</name>
    <dbReference type="NCBI Taxonomy" id="1121391"/>
    <lineage>
        <taxon>Bacteria</taxon>
        <taxon>Pseudomonadati</taxon>
        <taxon>Thermodesulfobacteriota</taxon>
        <taxon>Syntrophobacteria</taxon>
        <taxon>Syntrophobacterales</taxon>
        <taxon>Syntrophobacteraceae</taxon>
        <taxon>Desulfacinum</taxon>
    </lineage>
</organism>
<dbReference type="GO" id="GO:0004540">
    <property type="term" value="F:RNA nuclease activity"/>
    <property type="evidence" value="ECO:0007669"/>
    <property type="project" value="InterPro"/>
</dbReference>
<dbReference type="STRING" id="1121391.SAMN02745206_01211"/>
<evidence type="ECO:0000259" key="1">
    <source>
        <dbReference type="Pfam" id="PF01936"/>
    </source>
</evidence>
<accession>A0A1M4YBH1</accession>
<dbReference type="RefSeq" id="WP_073037945.1">
    <property type="nucleotide sequence ID" value="NZ_FQVB01000010.1"/>
</dbReference>
<name>A0A1M4YBH1_9BACT</name>
<dbReference type="OrthoDB" id="9794137at2"/>
<evidence type="ECO:0000313" key="3">
    <source>
        <dbReference type="Proteomes" id="UP000184076"/>
    </source>
</evidence>
<reference evidence="3" key="1">
    <citation type="submission" date="2016-11" db="EMBL/GenBank/DDBJ databases">
        <authorList>
            <person name="Varghese N."/>
            <person name="Submissions S."/>
        </authorList>
    </citation>
    <scope>NUCLEOTIDE SEQUENCE [LARGE SCALE GENOMIC DNA]</scope>
    <source>
        <strain evidence="3">DSM 9756</strain>
    </source>
</reference>
<keyword evidence="3" id="KW-1185">Reference proteome</keyword>
<dbReference type="InterPro" id="IPR021139">
    <property type="entry name" value="NYN"/>
</dbReference>
<proteinExistence type="predicted"/>
<dbReference type="CDD" id="cd18722">
    <property type="entry name" value="PIN_NicB-like"/>
    <property type="match status" value="1"/>
</dbReference>
<dbReference type="EMBL" id="FQVB01000010">
    <property type="protein sequence ID" value="SHF02933.1"/>
    <property type="molecule type" value="Genomic_DNA"/>
</dbReference>
<protein>
    <submittedName>
        <fullName evidence="2">NYN domain-containing protein</fullName>
    </submittedName>
</protein>
<dbReference type="Gene3D" id="3.40.50.1010">
    <property type="entry name" value="5'-nuclease"/>
    <property type="match status" value="1"/>
</dbReference>
<gene>
    <name evidence="2" type="ORF">SAMN02745206_01211</name>
</gene>
<sequence>MQVAFLIDGGFYEKKFEGIVGRPPEAPEVRTTCDASLGWDDLRGDSLFRIYYYDCFPFDGTARNPISGEKKDFTTTSIYKRKNAYLRNLKLQPRVAFRSGSLSNDGWKIPSRNLKRIIKKLEEGKKLSADDLVINLRQKKVDIKIGLDIAWLSSKRIVEKIVLVTGDSDLVPAMKFARREGIMVYLLHFDHHVKEELKEHCDGIIKLDLKQIL</sequence>
<evidence type="ECO:0000313" key="2">
    <source>
        <dbReference type="EMBL" id="SHF02933.1"/>
    </source>
</evidence>
<dbReference type="Proteomes" id="UP000184076">
    <property type="component" value="Unassembled WGS sequence"/>
</dbReference>
<dbReference type="Pfam" id="PF01936">
    <property type="entry name" value="NYN"/>
    <property type="match status" value="1"/>
</dbReference>
<feature type="domain" description="NYN" evidence="1">
    <location>
        <begin position="137"/>
        <end position="208"/>
    </location>
</feature>
<dbReference type="AlphaFoldDB" id="A0A1M4YBH1"/>